<dbReference type="UniPathway" id="UPA00223"/>
<dbReference type="SMART" id="SM00116">
    <property type="entry name" value="CBS"/>
    <property type="match status" value="2"/>
</dbReference>
<dbReference type="Gene3D" id="3.10.580.10">
    <property type="entry name" value="CBS-domain"/>
    <property type="match status" value="1"/>
</dbReference>
<evidence type="ECO:0000256" key="1">
    <source>
        <dbReference type="ARBA" id="ARBA00005163"/>
    </source>
</evidence>
<evidence type="ECO:0000256" key="3">
    <source>
        <dbReference type="ARBA" id="ARBA00012972"/>
    </source>
</evidence>
<dbReference type="InterPro" id="IPR036969">
    <property type="entry name" value="Citrate_synthase_sf"/>
</dbReference>
<evidence type="ECO:0000256" key="2">
    <source>
        <dbReference type="ARBA" id="ARBA00010566"/>
    </source>
</evidence>
<dbReference type="InterPro" id="IPR016142">
    <property type="entry name" value="Citrate_synth-like_lrg_a-sub"/>
</dbReference>
<keyword evidence="4 6" id="KW-0808">Transferase</keyword>
<dbReference type="AlphaFoldDB" id="A0A6J4IAM9"/>
<keyword evidence="5" id="KW-0129">CBS domain</keyword>
<dbReference type="GO" id="GO:0036440">
    <property type="term" value="F:citrate synthase activity"/>
    <property type="evidence" value="ECO:0007669"/>
    <property type="project" value="UniProtKB-EC"/>
</dbReference>
<evidence type="ECO:0000313" key="8">
    <source>
        <dbReference type="EMBL" id="CAA9247078.1"/>
    </source>
</evidence>
<protein>
    <recommendedName>
        <fullName evidence="3">citrate synthase (unknown stereospecificity)</fullName>
        <ecNumber evidence="3">2.3.3.16</ecNumber>
    </recommendedName>
</protein>
<feature type="domain" description="CBS" evidence="7">
    <location>
        <begin position="81"/>
        <end position="137"/>
    </location>
</feature>
<dbReference type="InterPro" id="IPR016143">
    <property type="entry name" value="Citrate_synth-like_sm_a-sub"/>
</dbReference>
<dbReference type="PROSITE" id="PS00480">
    <property type="entry name" value="CITRATE_SYNTHASE"/>
    <property type="match status" value="1"/>
</dbReference>
<dbReference type="EC" id="2.3.3.16" evidence="3"/>
<dbReference type="InterPro" id="IPR002020">
    <property type="entry name" value="Citrate_synthase"/>
</dbReference>
<comment type="pathway">
    <text evidence="1">Carbohydrate metabolism; tricarboxylic acid cycle.</text>
</comment>
<dbReference type="InterPro" id="IPR000644">
    <property type="entry name" value="CBS_dom"/>
</dbReference>
<accession>A0A6J4IAM9</accession>
<proteinExistence type="inferred from homology"/>
<reference evidence="8" key="1">
    <citation type="submission" date="2020-02" db="EMBL/GenBank/DDBJ databases">
        <authorList>
            <person name="Meier V. D."/>
        </authorList>
    </citation>
    <scope>NUCLEOTIDE SEQUENCE</scope>
    <source>
        <strain evidence="8">AVDCRST_MAG50</strain>
    </source>
</reference>
<dbReference type="CDD" id="cd06109">
    <property type="entry name" value="BsCS-I_like"/>
    <property type="match status" value="1"/>
</dbReference>
<dbReference type="SUPFAM" id="SSF54631">
    <property type="entry name" value="CBS-domain pair"/>
    <property type="match status" value="1"/>
</dbReference>
<dbReference type="GO" id="GO:0006099">
    <property type="term" value="P:tricarboxylic acid cycle"/>
    <property type="evidence" value="ECO:0007669"/>
    <property type="project" value="UniProtKB-UniPathway"/>
</dbReference>
<dbReference type="InterPro" id="IPR019810">
    <property type="entry name" value="Citrate_synthase_AS"/>
</dbReference>
<evidence type="ECO:0000259" key="7">
    <source>
        <dbReference type="PROSITE" id="PS51371"/>
    </source>
</evidence>
<dbReference type="Pfam" id="PF00285">
    <property type="entry name" value="Citrate_synt"/>
    <property type="match status" value="1"/>
</dbReference>
<dbReference type="GO" id="GO:0005975">
    <property type="term" value="P:carbohydrate metabolic process"/>
    <property type="evidence" value="ECO:0007669"/>
    <property type="project" value="TreeGrafter"/>
</dbReference>
<keyword evidence="8" id="KW-0012">Acyltransferase</keyword>
<dbReference type="NCBIfam" id="NF009005">
    <property type="entry name" value="PRK12350.1"/>
    <property type="match status" value="1"/>
</dbReference>
<dbReference type="GO" id="GO:0005829">
    <property type="term" value="C:cytosol"/>
    <property type="evidence" value="ECO:0007669"/>
    <property type="project" value="TreeGrafter"/>
</dbReference>
<name>A0A6J4IAM9_9ACTN</name>
<evidence type="ECO:0000256" key="6">
    <source>
        <dbReference type="RuleBase" id="RU003406"/>
    </source>
</evidence>
<dbReference type="FunFam" id="1.10.230.10:FF:000007">
    <property type="entry name" value="Citrate synthase"/>
    <property type="match status" value="1"/>
</dbReference>
<dbReference type="EMBL" id="CADCTF010000102">
    <property type="protein sequence ID" value="CAA9247078.1"/>
    <property type="molecule type" value="Genomic_DNA"/>
</dbReference>
<evidence type="ECO:0000256" key="5">
    <source>
        <dbReference type="PROSITE-ProRule" id="PRU00703"/>
    </source>
</evidence>
<sequence length="515" mass="55552">MADEAAGPKVRTIADVMSRPAVTASAAELVTAAAARMIERKVGSVVVVDGNRPTGILTERDLIRVSAAGADLETAKVSEWMTPQPDTLGPDVEVTEAWSSFGDRGYRHIPVVSGTELVGIVTMRDLMRVAQLQPMPGTAIDVPQGLRGVVVTETEVGDVRGYEGFYHYRQYSAIDLAEKRSLECVWHLMFEGDLPTTEGRDRFIEEIRPLRVIPDVARKVLPAIAEAGESPLDGLRSAVSLIAAASGFEPNIDIDPVTLRANAMQISAVVPTLLTALHRLRQGLEPVEPHPELGYAANYLYMMTGEEPDPVKTRAVEKYLISTVDHGFNASTFTARVVASTGADLGSCITAAIGALSGPLHGGAPSRALDTLDEIGSPENIDDWVRPRLEAGEKMMGFGHAVYRTDDPRSVMLKAEAERIGGDLVDFAKLVETRIVEILNEVKPGRAIYTNVEFYAGVVMELSGLPRSMFTPTFASSRVIGWCANILEQSAHNKIIRPSARYVGPPPPQPVPALG</sequence>
<dbReference type="InterPro" id="IPR046342">
    <property type="entry name" value="CBS_dom_sf"/>
</dbReference>
<dbReference type="Pfam" id="PF00571">
    <property type="entry name" value="CBS"/>
    <property type="match status" value="2"/>
</dbReference>
<comment type="similarity">
    <text evidence="2 6">Belongs to the citrate synthase family.</text>
</comment>
<organism evidence="8">
    <name type="scientific">uncultured Acidimicrobiales bacterium</name>
    <dbReference type="NCBI Taxonomy" id="310071"/>
    <lineage>
        <taxon>Bacteria</taxon>
        <taxon>Bacillati</taxon>
        <taxon>Actinomycetota</taxon>
        <taxon>Acidimicrobiia</taxon>
        <taxon>Acidimicrobiales</taxon>
        <taxon>environmental samples</taxon>
    </lineage>
</organism>
<feature type="domain" description="CBS" evidence="7">
    <location>
        <begin position="17"/>
        <end position="72"/>
    </location>
</feature>
<dbReference type="SUPFAM" id="SSF48256">
    <property type="entry name" value="Citrate synthase"/>
    <property type="match status" value="1"/>
</dbReference>
<dbReference type="PRINTS" id="PR00143">
    <property type="entry name" value="CITRTSNTHASE"/>
</dbReference>
<gene>
    <name evidence="8" type="ORF">AVDCRST_MAG50-1969</name>
</gene>
<dbReference type="PROSITE" id="PS51371">
    <property type="entry name" value="CBS"/>
    <property type="match status" value="2"/>
</dbReference>
<dbReference type="Gene3D" id="1.10.230.10">
    <property type="entry name" value="Cytochrome P450-Terp, domain 2"/>
    <property type="match status" value="1"/>
</dbReference>
<dbReference type="Gene3D" id="1.10.580.10">
    <property type="entry name" value="Citrate Synthase, domain 1"/>
    <property type="match status" value="1"/>
</dbReference>
<evidence type="ECO:0000256" key="4">
    <source>
        <dbReference type="ARBA" id="ARBA00022679"/>
    </source>
</evidence>
<dbReference type="PANTHER" id="PTHR11739:SF23">
    <property type="entry name" value="CITRATE SYNTHASE 2-RELATED"/>
    <property type="match status" value="1"/>
</dbReference>
<dbReference type="PANTHER" id="PTHR11739">
    <property type="entry name" value="CITRATE SYNTHASE"/>
    <property type="match status" value="1"/>
</dbReference>